<proteinExistence type="predicted"/>
<evidence type="ECO:0000259" key="6">
    <source>
        <dbReference type="Pfam" id="PF00999"/>
    </source>
</evidence>
<feature type="transmembrane region" description="Helical" evidence="5">
    <location>
        <begin position="240"/>
        <end position="261"/>
    </location>
</feature>
<comment type="subcellular location">
    <subcellularLocation>
        <location evidence="1">Membrane</location>
        <topology evidence="1">Multi-pass membrane protein</topology>
    </subcellularLocation>
</comment>
<keyword evidence="2 5" id="KW-0812">Transmembrane</keyword>
<dbReference type="Gene3D" id="1.20.1530.20">
    <property type="match status" value="1"/>
</dbReference>
<dbReference type="InterPro" id="IPR038770">
    <property type="entry name" value="Na+/solute_symporter_sf"/>
</dbReference>
<keyword evidence="8" id="KW-1185">Reference proteome</keyword>
<dbReference type="RefSeq" id="WP_005950814.1">
    <property type="nucleotide sequence ID" value="NZ_CP028103.1"/>
</dbReference>
<feature type="transmembrane region" description="Helical" evidence="5">
    <location>
        <begin position="295"/>
        <end position="320"/>
    </location>
</feature>
<organism evidence="7 8">
    <name type="scientific">Fusobacterium varium ATCC 27725</name>
    <dbReference type="NCBI Taxonomy" id="469618"/>
    <lineage>
        <taxon>Bacteria</taxon>
        <taxon>Fusobacteriati</taxon>
        <taxon>Fusobacteriota</taxon>
        <taxon>Fusobacteriia</taxon>
        <taxon>Fusobacteriales</taxon>
        <taxon>Fusobacteriaceae</taxon>
        <taxon>Fusobacterium</taxon>
    </lineage>
</organism>
<feature type="transmembrane region" description="Helical" evidence="5">
    <location>
        <begin position="109"/>
        <end position="130"/>
    </location>
</feature>
<evidence type="ECO:0000256" key="2">
    <source>
        <dbReference type="ARBA" id="ARBA00022692"/>
    </source>
</evidence>
<accession>A0ABM6U445</accession>
<evidence type="ECO:0000256" key="5">
    <source>
        <dbReference type="SAM" id="Phobius"/>
    </source>
</evidence>
<gene>
    <name evidence="7" type="ORF">C4N18_07515</name>
</gene>
<feature type="transmembrane region" description="Helical" evidence="5">
    <location>
        <begin position="184"/>
        <end position="205"/>
    </location>
</feature>
<dbReference type="PANTHER" id="PTHR31102">
    <property type="match status" value="1"/>
</dbReference>
<dbReference type="Pfam" id="PF00999">
    <property type="entry name" value="Na_H_Exchanger"/>
    <property type="match status" value="1"/>
</dbReference>
<evidence type="ECO:0000256" key="4">
    <source>
        <dbReference type="ARBA" id="ARBA00023136"/>
    </source>
</evidence>
<name>A0ABM6U445_FUSVA</name>
<dbReference type="GeneID" id="77467839"/>
<keyword evidence="3 5" id="KW-1133">Transmembrane helix</keyword>
<evidence type="ECO:0000313" key="7">
    <source>
        <dbReference type="EMBL" id="AVQ31065.1"/>
    </source>
</evidence>
<evidence type="ECO:0000256" key="1">
    <source>
        <dbReference type="ARBA" id="ARBA00004141"/>
    </source>
</evidence>
<feature type="transmembrane region" description="Helical" evidence="5">
    <location>
        <begin position="84"/>
        <end position="103"/>
    </location>
</feature>
<evidence type="ECO:0000313" key="8">
    <source>
        <dbReference type="Proteomes" id="UP000241238"/>
    </source>
</evidence>
<feature type="transmembrane region" description="Helical" evidence="5">
    <location>
        <begin position="341"/>
        <end position="357"/>
    </location>
</feature>
<protein>
    <submittedName>
        <fullName evidence="7">Potassium transporter</fullName>
    </submittedName>
</protein>
<dbReference type="EMBL" id="CP028103">
    <property type="protein sequence ID" value="AVQ31065.1"/>
    <property type="molecule type" value="Genomic_DNA"/>
</dbReference>
<feature type="transmembrane region" description="Helical" evidence="5">
    <location>
        <begin position="150"/>
        <end position="172"/>
    </location>
</feature>
<feature type="transmembrane region" description="Helical" evidence="5">
    <location>
        <begin position="273"/>
        <end position="289"/>
    </location>
</feature>
<feature type="transmembrane region" description="Helical" evidence="5">
    <location>
        <begin position="363"/>
        <end position="385"/>
    </location>
</feature>
<dbReference type="InterPro" id="IPR006153">
    <property type="entry name" value="Cation/H_exchanger_TM"/>
</dbReference>
<sequence>MLTSLALIFLTGLILGTLFTKLKLPALLGMIITGVILGPFALNLLDDSILSISSNLRQLALVIILTRAGLAMDIDDLKRAGRPAFLMCFLPALFEITGTVLIAPKLLGITVLEAAIIGSVIAAVSPAVVVPRMLKLIEEKRGTGRSIPQLIMAGASVDDVFVIVLFTSFLGFEKGGGLSVIKLINVPVSIVIGIITGIVIGYIMVKFFKKFHMRDSVKVVILLSISFLLLEFEKKAGAKIPFSALIAIMSIGIGILKNYAVLAKRLSAKFSKLWVAAEILLFVLVGATVDIKYAVAAGVLAIILIFGALIFRMTGVYFCLLGSRLNMKERVFTMMAYTPKATVQAAIGGIPLSMGLACGELTLTIAVLSILVTAPLGAFAIDYSYKKFLKKE</sequence>
<reference evidence="8" key="1">
    <citation type="journal article" date="2018" name="MSphere">
        <title>Fusobacterium Genomics Using MinION and Illumina Sequencing Enables Genome Completion and Correction.</title>
        <authorList>
            <person name="Todd S.M."/>
            <person name="Settlage R.E."/>
            <person name="Lahmers K.K."/>
            <person name="Slade D.J."/>
        </authorList>
    </citation>
    <scope>NUCLEOTIDE SEQUENCE [LARGE SCALE GENOMIC DNA]</scope>
    <source>
        <strain evidence="8">ATCC 27725</strain>
    </source>
</reference>
<feature type="transmembrane region" description="Helical" evidence="5">
    <location>
        <begin position="26"/>
        <end position="45"/>
    </location>
</feature>
<evidence type="ECO:0000256" key="3">
    <source>
        <dbReference type="ARBA" id="ARBA00022989"/>
    </source>
</evidence>
<feature type="transmembrane region" description="Helical" evidence="5">
    <location>
        <begin position="217"/>
        <end position="234"/>
    </location>
</feature>
<feature type="domain" description="Cation/H+ exchanger transmembrane" evidence="6">
    <location>
        <begin position="13"/>
        <end position="376"/>
    </location>
</feature>
<dbReference type="PANTHER" id="PTHR31102:SF1">
    <property type="entry name" value="CATION_H+ EXCHANGER DOMAIN-CONTAINING PROTEIN"/>
    <property type="match status" value="1"/>
</dbReference>
<dbReference type="InterPro" id="IPR051843">
    <property type="entry name" value="CPA1_transporter"/>
</dbReference>
<keyword evidence="4 5" id="KW-0472">Membrane</keyword>
<dbReference type="Proteomes" id="UP000241238">
    <property type="component" value="Chromosome"/>
</dbReference>